<gene>
    <name evidence="6" type="ORF">SAMN05444390_101398</name>
</gene>
<evidence type="ECO:0000313" key="7">
    <source>
        <dbReference type="Proteomes" id="UP000236745"/>
    </source>
</evidence>
<reference evidence="6 7" key="1">
    <citation type="submission" date="2016-10" db="EMBL/GenBank/DDBJ databases">
        <authorList>
            <person name="de Groot N.N."/>
        </authorList>
    </citation>
    <scope>NUCLEOTIDE SEQUENCE [LARGE SCALE GENOMIC DNA]</scope>
    <source>
        <strain evidence="6 7">DSM 22012</strain>
    </source>
</reference>
<name>A0A1H5UKG4_9GAMM</name>
<dbReference type="SUPFAM" id="SSF52402">
    <property type="entry name" value="Adenine nucleotide alpha hydrolases-like"/>
    <property type="match status" value="2"/>
</dbReference>
<comment type="function">
    <text evidence="4">Required for resistance to DNA-damaging agents.</text>
</comment>
<dbReference type="OrthoDB" id="239260at2"/>
<dbReference type="PANTHER" id="PTHR47892">
    <property type="entry name" value="UNIVERSAL STRESS PROTEIN E"/>
    <property type="match status" value="1"/>
</dbReference>
<dbReference type="GO" id="GO:0005737">
    <property type="term" value="C:cytoplasm"/>
    <property type="evidence" value="ECO:0007669"/>
    <property type="project" value="UniProtKB-SubCell"/>
</dbReference>
<evidence type="ECO:0000313" key="6">
    <source>
        <dbReference type="EMBL" id="SEF74881.1"/>
    </source>
</evidence>
<evidence type="ECO:0000256" key="2">
    <source>
        <dbReference type="ARBA" id="ARBA00008791"/>
    </source>
</evidence>
<dbReference type="Gene3D" id="3.40.50.12370">
    <property type="match status" value="1"/>
</dbReference>
<comment type="similarity">
    <text evidence="2">Belongs to the universal stress protein A family.</text>
</comment>
<feature type="domain" description="UspA" evidence="5">
    <location>
        <begin position="152"/>
        <end position="299"/>
    </location>
</feature>
<dbReference type="InterPro" id="IPR006016">
    <property type="entry name" value="UspA"/>
</dbReference>
<organism evidence="6 7">
    <name type="scientific">Marinobacterium lutimaris</name>
    <dbReference type="NCBI Taxonomy" id="568106"/>
    <lineage>
        <taxon>Bacteria</taxon>
        <taxon>Pseudomonadati</taxon>
        <taxon>Pseudomonadota</taxon>
        <taxon>Gammaproteobacteria</taxon>
        <taxon>Oceanospirillales</taxon>
        <taxon>Oceanospirillaceae</taxon>
        <taxon>Marinobacterium</taxon>
    </lineage>
</organism>
<dbReference type="Pfam" id="PF00582">
    <property type="entry name" value="Usp"/>
    <property type="match status" value="2"/>
</dbReference>
<comment type="subcellular location">
    <subcellularLocation>
        <location evidence="1">Cytoplasm</location>
    </subcellularLocation>
</comment>
<evidence type="ECO:0000256" key="1">
    <source>
        <dbReference type="ARBA" id="ARBA00004496"/>
    </source>
</evidence>
<accession>A0A1H5UKG4</accession>
<keyword evidence="3" id="KW-0963">Cytoplasm</keyword>
<dbReference type="RefSeq" id="WP_104001395.1">
    <property type="nucleotide sequence ID" value="NZ_FNVQ01000001.1"/>
</dbReference>
<sequence length="301" mass="34233">MFSKLLVDIDEQREHLEMLEKAVRLSGKEGHLELFCCAYQPFIKGAGVFSEEAEKRSRHAYMVQCEGRLDHLAERIRIDPQRIGTDIAWDDDGAHALLRKRERFGADLVIYPVAPQSTLLHHLLAPEDWKILRECPVPLLISRDRVWPTHPRIAVAIDPFHSRNEPASLDAKLMQIAEALSLELEAELHVLHTYTTLPESAVFDEHQVTDFGYLQKKVVEEHQQRMATLLAPWSDMAGAPEVHLLEGELHQLVPQFCKEQDVDLLIMGSVPRGALERLLLGSSAERILDRVSCDLMVIKPD</sequence>
<keyword evidence="7" id="KW-1185">Reference proteome</keyword>
<evidence type="ECO:0000256" key="4">
    <source>
        <dbReference type="ARBA" id="ARBA00037131"/>
    </source>
</evidence>
<proteinExistence type="inferred from homology"/>
<dbReference type="AlphaFoldDB" id="A0A1H5UKG4"/>
<protein>
    <submittedName>
        <fullName evidence="6">Universal stress protein E</fullName>
    </submittedName>
</protein>
<dbReference type="PANTHER" id="PTHR47892:SF1">
    <property type="entry name" value="UNIVERSAL STRESS PROTEIN E"/>
    <property type="match status" value="1"/>
</dbReference>
<dbReference type="EMBL" id="FNVQ01000001">
    <property type="protein sequence ID" value="SEF74881.1"/>
    <property type="molecule type" value="Genomic_DNA"/>
</dbReference>
<dbReference type="Proteomes" id="UP000236745">
    <property type="component" value="Unassembled WGS sequence"/>
</dbReference>
<evidence type="ECO:0000259" key="5">
    <source>
        <dbReference type="Pfam" id="PF00582"/>
    </source>
</evidence>
<evidence type="ECO:0000256" key="3">
    <source>
        <dbReference type="ARBA" id="ARBA00022490"/>
    </source>
</evidence>
<feature type="domain" description="UspA" evidence="5">
    <location>
        <begin position="1"/>
        <end position="143"/>
    </location>
</feature>